<proteinExistence type="predicted"/>
<keyword evidence="10" id="KW-1015">Disulfide bond</keyword>
<evidence type="ECO:0000256" key="4">
    <source>
        <dbReference type="ARBA" id="ARBA00022692"/>
    </source>
</evidence>
<dbReference type="GO" id="GO:0016887">
    <property type="term" value="F:ATP hydrolysis activity"/>
    <property type="evidence" value="ECO:0007669"/>
    <property type="project" value="InterPro"/>
</dbReference>
<dbReference type="OMA" id="FMWNVIA"/>
<dbReference type="Ensembl" id="ENSPNAT00000038110.2">
    <property type="protein sequence ID" value="ENSPNAP00000033742.2"/>
    <property type="gene ID" value="ENSPNAG00000022691.2"/>
</dbReference>
<evidence type="ECO:0000256" key="9">
    <source>
        <dbReference type="ARBA" id="ARBA00023136"/>
    </source>
</evidence>
<evidence type="ECO:0000256" key="2">
    <source>
        <dbReference type="ARBA" id="ARBA00012189"/>
    </source>
</evidence>
<reference evidence="15" key="2">
    <citation type="submission" date="2025-08" db="UniProtKB">
        <authorList>
            <consortium name="Ensembl"/>
        </authorList>
    </citation>
    <scope>IDENTIFICATION</scope>
</reference>
<evidence type="ECO:0000256" key="13">
    <source>
        <dbReference type="SAM" id="Phobius"/>
    </source>
</evidence>
<evidence type="ECO:0000259" key="14">
    <source>
        <dbReference type="PROSITE" id="PS50893"/>
    </source>
</evidence>
<feature type="domain" description="ABC transporter" evidence="14">
    <location>
        <begin position="907"/>
        <end position="1138"/>
    </location>
</feature>
<dbReference type="InterPro" id="IPR017871">
    <property type="entry name" value="ABC_transporter-like_CS"/>
</dbReference>
<protein>
    <recommendedName>
        <fullName evidence="2">P-type phospholipid transporter</fullName>
        <ecNumber evidence="2">7.6.2.1</ecNumber>
    </recommendedName>
</protein>
<feature type="transmembrane region" description="Helical" evidence="13">
    <location>
        <begin position="1323"/>
        <end position="1344"/>
    </location>
</feature>
<accession>A0A3B4EB13</accession>
<evidence type="ECO:0000256" key="1">
    <source>
        <dbReference type="ARBA" id="ARBA00004141"/>
    </source>
</evidence>
<keyword evidence="4 13" id="KW-0812">Transmembrane</keyword>
<dbReference type="SUPFAM" id="SSF52540">
    <property type="entry name" value="P-loop containing nucleoside triphosphate hydrolases"/>
    <property type="match status" value="2"/>
</dbReference>
<dbReference type="SMART" id="SM00382">
    <property type="entry name" value="AAA"/>
    <property type="match status" value="2"/>
</dbReference>
<evidence type="ECO:0000256" key="11">
    <source>
        <dbReference type="ARBA" id="ARBA00023180"/>
    </source>
</evidence>
<evidence type="ECO:0000256" key="3">
    <source>
        <dbReference type="ARBA" id="ARBA00022553"/>
    </source>
</evidence>
<keyword evidence="16" id="KW-1185">Reference proteome</keyword>
<evidence type="ECO:0000256" key="8">
    <source>
        <dbReference type="ARBA" id="ARBA00022989"/>
    </source>
</evidence>
<dbReference type="InterPro" id="IPR003593">
    <property type="entry name" value="AAA+_ATPase"/>
</dbReference>
<feature type="transmembrane region" description="Helical" evidence="13">
    <location>
        <begin position="730"/>
        <end position="753"/>
    </location>
</feature>
<evidence type="ECO:0000256" key="5">
    <source>
        <dbReference type="ARBA" id="ARBA00022741"/>
    </source>
</evidence>
<dbReference type="STRING" id="42514.ENSPNAP00000033742"/>
<dbReference type="PANTHER" id="PTHR19229">
    <property type="entry name" value="ATP-BINDING CASSETTE TRANSPORTER SUBFAMILY A ABCA"/>
    <property type="match status" value="1"/>
</dbReference>
<keyword evidence="6" id="KW-0067">ATP-binding</keyword>
<evidence type="ECO:0000313" key="15">
    <source>
        <dbReference type="Ensembl" id="ENSPNAP00000033742.2"/>
    </source>
</evidence>
<evidence type="ECO:0000256" key="10">
    <source>
        <dbReference type="ARBA" id="ARBA00023157"/>
    </source>
</evidence>
<dbReference type="PROSITE" id="PS00211">
    <property type="entry name" value="ABC_TRANSPORTER_1"/>
    <property type="match status" value="1"/>
</dbReference>
<dbReference type="EC" id="7.6.2.1" evidence="2"/>
<dbReference type="Pfam" id="PF23321">
    <property type="entry name" value="R1_ABCA1"/>
    <property type="match status" value="1"/>
</dbReference>
<evidence type="ECO:0000313" key="16">
    <source>
        <dbReference type="Proteomes" id="UP001501920"/>
    </source>
</evidence>
<name>A0A3B4EB13_PYGNA</name>
<dbReference type="InterPro" id="IPR003439">
    <property type="entry name" value="ABC_transporter-like_ATP-bd"/>
</dbReference>
<dbReference type="FunFam" id="3.40.50.300:FF:000232">
    <property type="entry name" value="ATP-binding cassette, sub-family A (ABC1), member 1"/>
    <property type="match status" value="1"/>
</dbReference>
<dbReference type="PROSITE" id="PS50893">
    <property type="entry name" value="ABC_TRANSPORTER_2"/>
    <property type="match status" value="2"/>
</dbReference>
<feature type="transmembrane region" description="Helical" evidence="13">
    <location>
        <begin position="1598"/>
        <end position="1620"/>
    </location>
</feature>
<dbReference type="InterPro" id="IPR027417">
    <property type="entry name" value="P-loop_NTPase"/>
</dbReference>
<dbReference type="GO" id="GO:0140359">
    <property type="term" value="F:ABC-type transporter activity"/>
    <property type="evidence" value="ECO:0007669"/>
    <property type="project" value="InterPro"/>
</dbReference>
<feature type="transmembrane region" description="Helical" evidence="13">
    <location>
        <begin position="25"/>
        <end position="42"/>
    </location>
</feature>
<dbReference type="CDD" id="cd03263">
    <property type="entry name" value="ABC_subfamily_A"/>
    <property type="match status" value="2"/>
</dbReference>
<reference evidence="15 16" key="1">
    <citation type="submission" date="2020-10" db="EMBL/GenBank/DDBJ databases">
        <title>Pygocentrus nattereri (red-bellied piranha) genome, fPygNat1, primary haplotype.</title>
        <authorList>
            <person name="Myers G."/>
            <person name="Meyer A."/>
            <person name="Karagic N."/>
            <person name="Pippel M."/>
            <person name="Winkler S."/>
            <person name="Tracey A."/>
            <person name="Wood J."/>
            <person name="Formenti G."/>
            <person name="Howe K."/>
            <person name="Fedrigo O."/>
            <person name="Jarvis E.D."/>
        </authorList>
    </citation>
    <scope>NUCLEOTIDE SEQUENCE [LARGE SCALE GENOMIC DNA]</scope>
</reference>
<feature type="domain" description="ABC transporter" evidence="14">
    <location>
        <begin position="1852"/>
        <end position="2092"/>
    </location>
</feature>
<comment type="subcellular location">
    <subcellularLocation>
        <location evidence="1">Membrane</location>
        <topology evidence="1">Multi-pass membrane protein</topology>
    </subcellularLocation>
</comment>
<organism evidence="15 16">
    <name type="scientific">Pygocentrus nattereri</name>
    <name type="common">Red-bellied piranha</name>
    <dbReference type="NCBI Taxonomy" id="42514"/>
    <lineage>
        <taxon>Eukaryota</taxon>
        <taxon>Metazoa</taxon>
        <taxon>Chordata</taxon>
        <taxon>Craniata</taxon>
        <taxon>Vertebrata</taxon>
        <taxon>Euteleostomi</taxon>
        <taxon>Actinopterygii</taxon>
        <taxon>Neopterygii</taxon>
        <taxon>Teleostei</taxon>
        <taxon>Ostariophysi</taxon>
        <taxon>Characiformes</taxon>
        <taxon>Characoidei</taxon>
        <taxon>Pygocentrus</taxon>
    </lineage>
</organism>
<evidence type="ECO:0000256" key="7">
    <source>
        <dbReference type="ARBA" id="ARBA00022967"/>
    </source>
</evidence>
<dbReference type="Pfam" id="PF00005">
    <property type="entry name" value="ABC_tran"/>
    <property type="match status" value="2"/>
</dbReference>
<dbReference type="GO" id="GO:0005524">
    <property type="term" value="F:ATP binding"/>
    <property type="evidence" value="ECO:0007669"/>
    <property type="project" value="UniProtKB-KW"/>
</dbReference>
<sequence>MNTAGQIRLLLWKNWTLRKRQKTRFVVEILWPVLLFAGLVWLRRANPLYRQHQCHFPNKALPSAGILPWIQGIFCNANNPCFRYPTPAESPGIVSNYNNSILARFYADSQELLFKDTEFQQLGRLWQEASTLSSFMDTLRKDPGRAAGRGLKVEDILKDDETLTSFLLRDAGLSDPVVYQLTKALVRVEQFAYGVPDLSLKEIACSQALLERFIIFPHRRGLYSVRNAMCALSQQRLQDIEDKLYANVDFFKLFKLLPMVLDSHSSGIDLHFWGRVLTAVSDKLEEVHRQSSRDLLKVLVPVFQDGGPSSFSQLTSIISGLFCGYPDGGGSQVLSFNWYEDNNYKAFLGINTSRSHESYVYDESATPFCNALMQNLESNPVTKIVWSSVKPLLMGKILYTPDSPTVHKILKSANTTFEELERLMNILKVWEEVGPQLWQFFQDSVQMNMIRDTLRNPTVMDFLDQRLEGSQFNTKHVLNFLHNGCDTERYENMPRFDWRNVFNLTDQVVRMFIQYSECINLDKFVGHMDEDQLSHQALYLLEENKFWAGLVFMDMYPWTTVLPKHIRYKIRMDIDAVERTNKIKDRYWDPGPRADPMEDLRYIWGGFAYLQDMIEHGILKLQTGQDWPMGVYVQQMPYPCYVDDMFMLTLNRCFPIFMVLAWIYSVSMMVKSIVLEKEMRLKETLKAMGVTNGVIWYTWFIDSFIMMTISTVLLTAIVMAGKVLNYSNPVILFLFLMTFSTATIMQSFLMSVFFNKANLAAACSGIIYFTLYLPHILCFAWQDRITKNMKLASLLSPVAFGFGTEYLSRYEEQGLGLQWDNIGTSPLEGDGYSFLNSIRMMLFDSVLYAVLAWYLDNVFPGQYGIGRPFYFPLQPSYWQSPERPHSDVADPGNLFFEPEPEGLLVGVSVKDLVKIYPGSSRPAVNCLNITFYEGQITSFLGHNGAGKTTTLSILTGLFPPTSGTAYVNGKDIRTDMDAIRQSLGMCPQYNILFNHLTVEEHILFYSLLKGREQKEAEQEVEDMLEDLGLPNKRDDEAQKLSGGMQRKLSVAMAFVGGSKVVILDEPTSGVDPYSRRSIWDLLLKYRTGRTVILSTHHMDEADLLSDRVAIISNGQLHCCGSPLFLKNCFGVGFYLTLVRRIKDLRKKENECDCTSECSCTCSTCTKYKEECQGHLIHHHVPEAKLIEVIGQEMTYLLPNKGFKYRSYASLFRELEETLGDIGLSSFGISDTSLEEVKLSSHLLEQFYSVFMHWPFMRCLSCGASREAGEASSRGSVHAGEHEELDSNAGKASRQVKGFSLVLKQFHALLVKRFHHATRSHKDFLAQIVLPASFVLIALIFTMIVPPFGEYPSLTLSPWIYGQQFTFISNERPDHPKMSHFVHMMLREPGMGTRCMVDLPLENLPCSNITTDWAEPPVSPVVSNILLSPEWTERNPSPSCQCSTEKKLIMLPVCPIGAGGLPPRQATGDILLDLTDRNISDYLVKTYPSLIRTSLKSKYWVNEQRYGGLSVGGQLPILDSKGAGRSLCLFSLTLQVWFNNKGWHAMVSFMNIANNAILRANLPHFTNPSEYGITAINHPLNLTKEQLSEVTVLTTSVDAVVAICVIFAMSFIPASFVLYLIQERVTKAKHLQFVSGVSPLVYWVANFFWDMVNYSISSAMVVGIFVAFDKKCYTSPTNLPALVALLCLYGWSVTPMMYPMSYIFSIPSTAYVSLSCINLFIGINSSAITFILELFENNRSLLMFNEGLKKVLLIFPHFCLGRGLIDLAMNQAVTDVYARFGEYIEYAMDPFRWDFVGKYLACMAVEGFVYFILNLLIQYRFFLNHCVPAHDEDDDVAQERQRIYSGGSKNDILHIRDLSKTYVGRKRPAVDRVCVGVPAGECFGLLGVNGAGKTTTFKMLTGDTDVTFGEASVAALNCPENNPGNILTNILDVHQNMGYCPQFDAVDELLTGREHLYLYARLRGVPEREISRVAEWGIQKLGLSEYAGRCAGTYSGGNKRKLSTAIAMIGCPPLVLLDEPTTGMDPHSRRFLWNAIMSIIRDGRAVVLTSHSMEECEALCTRLAIMVNGTFKCLGTIQHLKYKFGDGYVVTMKIRAAKAGASPDLGPAEAFMVSSFPGCIQREKHYNTLQYEIRASSLARVFQLVAANKDKLNVEDYSVSQTTLYLLQKLRELLTLSGPCHPVYSLH</sequence>
<dbReference type="InterPro" id="IPR013525">
    <property type="entry name" value="ABC2_TM"/>
</dbReference>
<keyword evidence="8 13" id="KW-1133">Transmembrane helix</keyword>
<keyword evidence="5" id="KW-0547">Nucleotide-binding</keyword>
<comment type="catalytic activity">
    <reaction evidence="12">
        <text>ATP + H2O + phospholipidSide 1 = ADP + phosphate + phospholipidSide 2.</text>
        <dbReference type="EC" id="7.6.2.1"/>
    </reaction>
</comment>
<dbReference type="InterPro" id="IPR056264">
    <property type="entry name" value="R2_ABCA1-4-like"/>
</dbReference>
<dbReference type="GeneTree" id="ENSGT00940000155624"/>
<feature type="transmembrane region" description="Helical" evidence="13">
    <location>
        <begin position="654"/>
        <end position="674"/>
    </location>
</feature>
<dbReference type="GO" id="GO:0005548">
    <property type="term" value="F:phospholipid transporter activity"/>
    <property type="evidence" value="ECO:0007669"/>
    <property type="project" value="UniProtKB-ARBA"/>
</dbReference>
<dbReference type="GO" id="GO:0016020">
    <property type="term" value="C:membrane"/>
    <property type="evidence" value="ECO:0007669"/>
    <property type="project" value="UniProtKB-SubCell"/>
</dbReference>
<feature type="transmembrane region" description="Helical" evidence="13">
    <location>
        <begin position="1709"/>
        <end position="1734"/>
    </location>
</feature>
<keyword evidence="7" id="KW-1278">Translocase</keyword>
<dbReference type="GO" id="GO:0140326">
    <property type="term" value="F:ATPase-coupled intramembrane lipid transporter activity"/>
    <property type="evidence" value="ECO:0007669"/>
    <property type="project" value="UniProtKB-EC"/>
</dbReference>
<keyword evidence="9 13" id="KW-0472">Membrane</keyword>
<keyword evidence="3" id="KW-0597">Phosphoprotein</keyword>
<keyword evidence="11" id="KW-0325">Glycoprotein</keyword>
<dbReference type="Pfam" id="PF12698">
    <property type="entry name" value="ABC2_membrane_3"/>
    <property type="match status" value="2"/>
</dbReference>
<reference evidence="15" key="3">
    <citation type="submission" date="2025-09" db="UniProtKB">
        <authorList>
            <consortium name="Ensembl"/>
        </authorList>
    </citation>
    <scope>IDENTIFICATION</scope>
</reference>
<feature type="transmembrane region" description="Helical" evidence="13">
    <location>
        <begin position="1795"/>
        <end position="1816"/>
    </location>
</feature>
<feature type="transmembrane region" description="Helical" evidence="13">
    <location>
        <begin position="1650"/>
        <end position="1667"/>
    </location>
</feature>
<feature type="transmembrane region" description="Helical" evidence="13">
    <location>
        <begin position="694"/>
        <end position="718"/>
    </location>
</feature>
<dbReference type="InterPro" id="IPR026082">
    <property type="entry name" value="ABCA"/>
</dbReference>
<dbReference type="Gene3D" id="3.40.50.300">
    <property type="entry name" value="P-loop containing nucleotide triphosphate hydrolases"/>
    <property type="match status" value="2"/>
</dbReference>
<dbReference type="PANTHER" id="PTHR19229:SF190">
    <property type="entry name" value="RETINAL-SPECIFIC PHOSPHOLIPID-TRANSPORTING ATPASE ABCA4"/>
    <property type="match status" value="1"/>
</dbReference>
<feature type="transmembrane region" description="Helical" evidence="13">
    <location>
        <begin position="1679"/>
        <end position="1697"/>
    </location>
</feature>
<dbReference type="Proteomes" id="UP001501920">
    <property type="component" value="Chromosome 19"/>
</dbReference>
<evidence type="ECO:0000256" key="12">
    <source>
        <dbReference type="ARBA" id="ARBA00034036"/>
    </source>
</evidence>
<dbReference type="FunFam" id="3.40.50.300:FF:000264">
    <property type="entry name" value="ATP-binding cassette, sub-family A (ABC1), member 1"/>
    <property type="match status" value="1"/>
</dbReference>
<feature type="transmembrane region" description="Helical" evidence="13">
    <location>
        <begin position="759"/>
        <end position="781"/>
    </location>
</feature>
<evidence type="ECO:0000256" key="6">
    <source>
        <dbReference type="ARBA" id="ARBA00022840"/>
    </source>
</evidence>